<dbReference type="InterPro" id="IPR006963">
    <property type="entry name" value="Mopterin_OxRdtase_4Fe-4S_dom"/>
</dbReference>
<evidence type="ECO:0000256" key="6">
    <source>
        <dbReference type="ARBA" id="ARBA00023004"/>
    </source>
</evidence>
<evidence type="ECO:0000313" key="10">
    <source>
        <dbReference type="Proteomes" id="UP000005262"/>
    </source>
</evidence>
<protein>
    <submittedName>
        <fullName evidence="9">Anaerobic dehydrogenase, typically selenocysteine-containing</fullName>
    </submittedName>
</protein>
<evidence type="ECO:0000313" key="9">
    <source>
        <dbReference type="EMBL" id="AFQ42831.1"/>
    </source>
</evidence>
<dbReference type="GO" id="GO:0016491">
    <property type="term" value="F:oxidoreductase activity"/>
    <property type="evidence" value="ECO:0007669"/>
    <property type="project" value="UniProtKB-KW"/>
</dbReference>
<dbReference type="Pfam" id="PF01568">
    <property type="entry name" value="Molydop_binding"/>
    <property type="match status" value="1"/>
</dbReference>
<dbReference type="InterPro" id="IPR006655">
    <property type="entry name" value="Mopterin_OxRdtase_prok_CS"/>
</dbReference>
<dbReference type="InterPro" id="IPR006657">
    <property type="entry name" value="MoPterin_dinucl-bd_dom"/>
</dbReference>
<dbReference type="SMART" id="SM00926">
    <property type="entry name" value="Molybdop_Fe4S4"/>
    <property type="match status" value="1"/>
</dbReference>
<dbReference type="PROSITE" id="PS00490">
    <property type="entry name" value="MOLYBDOPTERIN_PROK_2"/>
    <property type="match status" value="1"/>
</dbReference>
<dbReference type="Pfam" id="PF00384">
    <property type="entry name" value="Molybdopterin"/>
    <property type="match status" value="1"/>
</dbReference>
<dbReference type="Gene3D" id="2.40.40.20">
    <property type="match status" value="1"/>
</dbReference>
<dbReference type="PROSITE" id="PS51669">
    <property type="entry name" value="4FE4S_MOW_BIS_MGD"/>
    <property type="match status" value="1"/>
</dbReference>
<dbReference type="Gene3D" id="3.40.228.10">
    <property type="entry name" value="Dimethylsulfoxide Reductase, domain 2"/>
    <property type="match status" value="1"/>
</dbReference>
<evidence type="ECO:0000256" key="4">
    <source>
        <dbReference type="ARBA" id="ARBA00022723"/>
    </source>
</evidence>
<keyword evidence="4" id="KW-0479">Metal-binding</keyword>
<gene>
    <name evidence="9" type="ordered locus">Desmer_0799</name>
</gene>
<dbReference type="InterPro" id="IPR006656">
    <property type="entry name" value="Mopterin_OxRdtase"/>
</dbReference>
<dbReference type="AlphaFoldDB" id="J7IVW5"/>
<dbReference type="Pfam" id="PF04879">
    <property type="entry name" value="Molybdop_Fe4S4"/>
    <property type="match status" value="1"/>
</dbReference>
<proteinExistence type="inferred from homology"/>
<evidence type="ECO:0000256" key="5">
    <source>
        <dbReference type="ARBA" id="ARBA00023002"/>
    </source>
</evidence>
<comment type="cofactor">
    <cofactor evidence="1">
        <name>Mo-bis(molybdopterin guanine dinucleotide)</name>
        <dbReference type="ChEBI" id="CHEBI:60539"/>
    </cofactor>
</comment>
<keyword evidence="6" id="KW-0408">Iron</keyword>
<keyword evidence="5" id="KW-0560">Oxidoreductase</keyword>
<evidence type="ECO:0000256" key="2">
    <source>
        <dbReference type="ARBA" id="ARBA00010312"/>
    </source>
</evidence>
<dbReference type="KEGG" id="dmi:Desmer_0799"/>
<dbReference type="SUPFAM" id="SSF53706">
    <property type="entry name" value="Formate dehydrogenase/DMSO reductase, domains 1-3"/>
    <property type="match status" value="1"/>
</dbReference>
<dbReference type="InterPro" id="IPR009010">
    <property type="entry name" value="Asp_de-COase-like_dom_sf"/>
</dbReference>
<dbReference type="GO" id="GO:0043546">
    <property type="term" value="F:molybdopterin cofactor binding"/>
    <property type="evidence" value="ECO:0007669"/>
    <property type="project" value="InterPro"/>
</dbReference>
<evidence type="ECO:0000256" key="7">
    <source>
        <dbReference type="ARBA" id="ARBA00023014"/>
    </source>
</evidence>
<dbReference type="eggNOG" id="COG0243">
    <property type="taxonomic scope" value="Bacteria"/>
</dbReference>
<reference evidence="10" key="2">
    <citation type="submission" date="2012-08" db="EMBL/GenBank/DDBJ databases">
        <title>Finished genome of Desulfosporosinus meridiei DSM 13257.</title>
        <authorList>
            <person name="Huntemann M."/>
            <person name="Wei C.-L."/>
            <person name="Han J."/>
            <person name="Detter J.C."/>
            <person name="Han C."/>
            <person name="Davenport K."/>
            <person name="Daligault H."/>
            <person name="Erkkila T."/>
            <person name="Gu W."/>
            <person name="Munk A.C.C."/>
            <person name="Teshima H."/>
            <person name="Xu Y."/>
            <person name="Chain P."/>
            <person name="Tapia R."/>
            <person name="Chen A."/>
            <person name="Krypides N."/>
            <person name="Mavromatis K."/>
            <person name="Markowitz V."/>
            <person name="Szeto E."/>
            <person name="Ivanova N."/>
            <person name="Mikhailova N."/>
            <person name="Ovchinnikova G."/>
            <person name="Pagani I."/>
            <person name="Pati A."/>
            <person name="Goodwin L."/>
            <person name="Peters L."/>
            <person name="Pitluck S."/>
            <person name="Woyke T."/>
            <person name="Pester M."/>
            <person name="Spring S."/>
            <person name="Ollivier B."/>
            <person name="Rattei T."/>
            <person name="Klenk H.-P."/>
            <person name="Wagner M."/>
            <person name="Loy A."/>
        </authorList>
    </citation>
    <scope>NUCLEOTIDE SEQUENCE [LARGE SCALE GENOMIC DNA]</scope>
    <source>
        <strain evidence="10">ATCC BAA-275 / DSM 13257 / NCIMB 13706 / S10</strain>
    </source>
</reference>
<dbReference type="OrthoDB" id="219031at2"/>
<dbReference type="HOGENOM" id="CLU_000422_13_3_9"/>
<dbReference type="RefSeq" id="WP_014901751.1">
    <property type="nucleotide sequence ID" value="NC_018515.1"/>
</dbReference>
<dbReference type="CDD" id="cd02766">
    <property type="entry name" value="MopB_3"/>
    <property type="match status" value="1"/>
</dbReference>
<name>J7IVW5_DESMD</name>
<evidence type="ECO:0000256" key="3">
    <source>
        <dbReference type="ARBA" id="ARBA00022505"/>
    </source>
</evidence>
<dbReference type="GO" id="GO:0051536">
    <property type="term" value="F:iron-sulfur cluster binding"/>
    <property type="evidence" value="ECO:0007669"/>
    <property type="project" value="UniProtKB-KW"/>
</dbReference>
<feature type="domain" description="4Fe-4S Mo/W bis-MGD-type" evidence="8">
    <location>
        <begin position="3"/>
        <end position="60"/>
    </location>
</feature>
<dbReference type="PANTHER" id="PTHR43742:SF6">
    <property type="entry name" value="OXIDOREDUCTASE YYAE-RELATED"/>
    <property type="match status" value="1"/>
</dbReference>
<dbReference type="PANTHER" id="PTHR43742">
    <property type="entry name" value="TRIMETHYLAMINE-N-OXIDE REDUCTASE"/>
    <property type="match status" value="1"/>
</dbReference>
<keyword evidence="7" id="KW-0411">Iron-sulfur</keyword>
<evidence type="ECO:0000259" key="8">
    <source>
        <dbReference type="PROSITE" id="PS51669"/>
    </source>
</evidence>
<dbReference type="Gene3D" id="3.30.2070.10">
    <property type="entry name" value="Formate dehydrogenase/DMSO reductase"/>
    <property type="match status" value="1"/>
</dbReference>
<dbReference type="Gene3D" id="3.40.50.740">
    <property type="match status" value="1"/>
</dbReference>
<accession>J7IVW5</accession>
<sequence length="669" mass="73990">MNTEMKRSVCPFDCPDACGLLVEVIDGKAVKVKGDPEHPFTKGTLCPKMNHYERTVHSPQRLKQPLLRIGEKGAGNFKPISWAEGIQYIVDRWKGIISNYGAEAILPYSYAGTMGVVQRNCGEAFFHKLGASRLARTICSSAKGYGWSSVMGNTLAPHPDEVKKSDFILLWGTNALATNIHLLQNVKEAKKRGAVVWLIDTYENPTAQIVDKVVLVKPGRDGALALGLMHILVREGWIDLPFVTKHVQGFEQLQSQILPDYTPDKVSQITGIDVKLLEELALHYAKAKGPFITLGSGLCRYGNGAMTVRAITCLPALVGAWGKPGGGLLASISTGPAFVTSKVTREDFLSEQPRIVNMNQLGQALTELSEPPIMSMYVFHSNPAVVAPDQTKIIKGLSRENLFTVVHERFMTDTARYADIILPATSSLEHSDIYRAYGHYGIQRATGIIPPVGEAKSNWEVFQLLAQAMGYKESFFAQSADDLINQLLDPPTPWLEGVDFVNLQAGRPVELSLPQDYKTTYLTPSGKIEIYSSVEAEPLPRYFDPYEDDAPFYLMSAPSLYSLNSSFNERPDLLQKKEEAYLQMNPKDAEDKKLQDGQKVIAYNDRGEVVFILKLAPTVPQGVLVTEGLFSKEKMQGAYSVNALTSQRLTDRAEGSTLYDVKVDVRLYS</sequence>
<organism evidence="9 10">
    <name type="scientific">Desulfosporosinus meridiei (strain ATCC BAA-275 / DSM 13257 / KCTC 12902 / NCIMB 13706 / S10)</name>
    <dbReference type="NCBI Taxonomy" id="768704"/>
    <lineage>
        <taxon>Bacteria</taxon>
        <taxon>Bacillati</taxon>
        <taxon>Bacillota</taxon>
        <taxon>Clostridia</taxon>
        <taxon>Eubacteriales</taxon>
        <taxon>Desulfitobacteriaceae</taxon>
        <taxon>Desulfosporosinus</taxon>
    </lineage>
</organism>
<reference evidence="9 10" key="1">
    <citation type="journal article" date="2012" name="J. Bacteriol.">
        <title>Complete genome sequences of Desulfosporosinus orientis DSM765T, Desulfosporosinus youngiae DSM17734T, Desulfosporosinus meridiei DSM13257T, and Desulfosporosinus acidiphilus DSM22704T.</title>
        <authorList>
            <person name="Pester M."/>
            <person name="Brambilla E."/>
            <person name="Alazard D."/>
            <person name="Rattei T."/>
            <person name="Weinmaier T."/>
            <person name="Han J."/>
            <person name="Lucas S."/>
            <person name="Lapidus A."/>
            <person name="Cheng J.F."/>
            <person name="Goodwin L."/>
            <person name="Pitluck S."/>
            <person name="Peters L."/>
            <person name="Ovchinnikova G."/>
            <person name="Teshima H."/>
            <person name="Detter J.C."/>
            <person name="Han C.S."/>
            <person name="Tapia R."/>
            <person name="Land M.L."/>
            <person name="Hauser L."/>
            <person name="Kyrpides N.C."/>
            <person name="Ivanova N.N."/>
            <person name="Pagani I."/>
            <person name="Huntmann M."/>
            <person name="Wei C.L."/>
            <person name="Davenport K.W."/>
            <person name="Daligault H."/>
            <person name="Chain P.S."/>
            <person name="Chen A."/>
            <person name="Mavromatis K."/>
            <person name="Markowitz V."/>
            <person name="Szeto E."/>
            <person name="Mikhailova N."/>
            <person name="Pati A."/>
            <person name="Wagner M."/>
            <person name="Woyke T."/>
            <person name="Ollivier B."/>
            <person name="Klenk H.P."/>
            <person name="Spring S."/>
            <person name="Loy A."/>
        </authorList>
    </citation>
    <scope>NUCLEOTIDE SEQUENCE [LARGE SCALE GENOMIC DNA]</scope>
    <source>
        <strain evidence="10">ATCC BAA-275 / DSM 13257 / NCIMB 13706 / S10</strain>
    </source>
</reference>
<dbReference type="InterPro" id="IPR050612">
    <property type="entry name" value="Prok_Mopterin_Oxidored"/>
</dbReference>
<dbReference type="Proteomes" id="UP000005262">
    <property type="component" value="Chromosome"/>
</dbReference>
<dbReference type="STRING" id="768704.Desmer_0799"/>
<dbReference type="Gene3D" id="2.20.25.90">
    <property type="entry name" value="ADC-like domains"/>
    <property type="match status" value="1"/>
</dbReference>
<dbReference type="SUPFAM" id="SSF50692">
    <property type="entry name" value="ADC-like"/>
    <property type="match status" value="1"/>
</dbReference>
<dbReference type="GO" id="GO:0046872">
    <property type="term" value="F:metal ion binding"/>
    <property type="evidence" value="ECO:0007669"/>
    <property type="project" value="UniProtKB-KW"/>
</dbReference>
<dbReference type="EMBL" id="CP003629">
    <property type="protein sequence ID" value="AFQ42831.1"/>
    <property type="molecule type" value="Genomic_DNA"/>
</dbReference>
<comment type="similarity">
    <text evidence="2">Belongs to the prokaryotic molybdopterin-containing oxidoreductase family.</text>
</comment>
<evidence type="ECO:0000256" key="1">
    <source>
        <dbReference type="ARBA" id="ARBA00001942"/>
    </source>
</evidence>
<keyword evidence="10" id="KW-1185">Reference proteome</keyword>
<keyword evidence="3" id="KW-0500">Molybdenum</keyword>